<feature type="transmembrane region" description="Helical" evidence="1">
    <location>
        <begin position="7"/>
        <end position="25"/>
    </location>
</feature>
<dbReference type="InterPro" id="IPR013099">
    <property type="entry name" value="K_chnl_dom"/>
</dbReference>
<sequence length="129" mass="15391">MKRYRNKLMYLIFTIFIFSFIYSFINPVNFYGMNKIQDQIKDDMIEDKARESFYVETKKEKVERDVEKIVEEEGKRIKEQSFTQKYLDCLYFSIITSCLLGYGDIYPITNISKILVSIQALVTLSLILY</sequence>
<reference evidence="3" key="1">
    <citation type="journal article" date="2020" name="Nature">
        <title>Giant virus diversity and host interactions through global metagenomics.</title>
        <authorList>
            <person name="Schulz F."/>
            <person name="Roux S."/>
            <person name="Paez-Espino D."/>
            <person name="Jungbluth S."/>
            <person name="Walsh D.A."/>
            <person name="Denef V.J."/>
            <person name="McMahon K.D."/>
            <person name="Konstantinidis K.T."/>
            <person name="Eloe-Fadrosh E.A."/>
            <person name="Kyrpides N.C."/>
            <person name="Woyke T."/>
        </authorList>
    </citation>
    <scope>NUCLEOTIDE SEQUENCE</scope>
    <source>
        <strain evidence="3">GVMAG-M-3300018416-45</strain>
    </source>
</reference>
<dbReference type="SUPFAM" id="SSF81324">
    <property type="entry name" value="Voltage-gated potassium channels"/>
    <property type="match status" value="1"/>
</dbReference>
<name>A0A6C0BQD5_9ZZZZ</name>
<accession>A0A6C0BQD5</accession>
<proteinExistence type="predicted"/>
<keyword evidence="1" id="KW-0812">Transmembrane</keyword>
<feature type="domain" description="Potassium channel" evidence="2">
    <location>
        <begin position="79"/>
        <end position="129"/>
    </location>
</feature>
<evidence type="ECO:0000313" key="3">
    <source>
        <dbReference type="EMBL" id="QHS94655.1"/>
    </source>
</evidence>
<evidence type="ECO:0000259" key="2">
    <source>
        <dbReference type="Pfam" id="PF07885"/>
    </source>
</evidence>
<dbReference type="AlphaFoldDB" id="A0A6C0BQD5"/>
<dbReference type="Gene3D" id="1.10.287.70">
    <property type="match status" value="1"/>
</dbReference>
<dbReference type="Pfam" id="PF07885">
    <property type="entry name" value="Ion_trans_2"/>
    <property type="match status" value="1"/>
</dbReference>
<keyword evidence="1" id="KW-0472">Membrane</keyword>
<protein>
    <recommendedName>
        <fullName evidence="2">Potassium channel domain-containing protein</fullName>
    </recommendedName>
</protein>
<evidence type="ECO:0000256" key="1">
    <source>
        <dbReference type="SAM" id="Phobius"/>
    </source>
</evidence>
<organism evidence="3">
    <name type="scientific">viral metagenome</name>
    <dbReference type="NCBI Taxonomy" id="1070528"/>
    <lineage>
        <taxon>unclassified sequences</taxon>
        <taxon>metagenomes</taxon>
        <taxon>organismal metagenomes</taxon>
    </lineage>
</organism>
<dbReference type="EMBL" id="MN739228">
    <property type="protein sequence ID" value="QHS94655.1"/>
    <property type="molecule type" value="Genomic_DNA"/>
</dbReference>
<keyword evidence="1" id="KW-1133">Transmembrane helix</keyword>